<feature type="region of interest" description="Disordered" evidence="1">
    <location>
        <begin position="1"/>
        <end position="134"/>
    </location>
</feature>
<evidence type="ECO:0000313" key="2">
    <source>
        <dbReference type="EMBL" id="KKY33541.1"/>
    </source>
</evidence>
<feature type="compositionally biased region" description="Low complexity" evidence="1">
    <location>
        <begin position="161"/>
        <end position="204"/>
    </location>
</feature>
<evidence type="ECO:0000313" key="3">
    <source>
        <dbReference type="Proteomes" id="UP000034680"/>
    </source>
</evidence>
<proteinExistence type="predicted"/>
<dbReference type="Proteomes" id="UP000034680">
    <property type="component" value="Unassembled WGS sequence"/>
</dbReference>
<comment type="caution">
    <text evidence="2">The sequence shown here is derived from an EMBL/GenBank/DDBJ whole genome shotgun (WGS) entry which is preliminary data.</text>
</comment>
<evidence type="ECO:0000256" key="1">
    <source>
        <dbReference type="SAM" id="MobiDB-lite"/>
    </source>
</evidence>
<dbReference type="OrthoDB" id="5238585at2759"/>
<accession>A0A0G2FHC7</accession>
<name>A0A0G2FHC7_9PEZI</name>
<reference evidence="2 3" key="1">
    <citation type="submission" date="2015-05" db="EMBL/GenBank/DDBJ databases">
        <title>Distinctive expansion of gene families associated with plant cell wall degradation and secondary metabolism in the genomes of grapevine trunk pathogens.</title>
        <authorList>
            <person name="Lawrence D.P."/>
            <person name="Travadon R."/>
            <person name="Rolshausen P.E."/>
            <person name="Baumgartner K."/>
        </authorList>
    </citation>
    <scope>NUCLEOTIDE SEQUENCE [LARGE SCALE GENOMIC DNA]</scope>
    <source>
        <strain evidence="2">DA912</strain>
    </source>
</reference>
<feature type="region of interest" description="Disordered" evidence="1">
    <location>
        <begin position="161"/>
        <end position="269"/>
    </location>
</feature>
<gene>
    <name evidence="2" type="ORF">UCDDA912_g06520</name>
</gene>
<sequence>MADTLANAALRSIGIDRSVSRSPAATDSPERGRRMRRRPTGGSSSDRSDSPSVWRPTISPPVLQKDSLGLGQIDNTVEPFRQRLVPFPPNKGAATPNAASIARGEGLVEDPPRPKTPHPHSNKQPVLRLFPNDADDEEIAARAFERMFAAESKAQAYQLQVQAQAQADAKAQVQTQIQARAAAAQPASSTSSSSSWAGDEAGGAAKKDKSLPIVPQAPLRRVKTGHVKTVTVAPPRRAPRRQNTSDSASSAASSSRSSPPQPPASATVMKVSTGPTFSLAGVSGKAQEFEIVTGPDGTMLQEPALGQAF</sequence>
<protein>
    <submittedName>
        <fullName evidence="2">Uncharacterized protein</fullName>
    </submittedName>
</protein>
<reference evidence="2 3" key="2">
    <citation type="submission" date="2015-05" db="EMBL/GenBank/DDBJ databases">
        <authorList>
            <person name="Morales-Cruz A."/>
            <person name="Amrine K.C."/>
            <person name="Cantu D."/>
        </authorList>
    </citation>
    <scope>NUCLEOTIDE SEQUENCE [LARGE SCALE GENOMIC DNA]</scope>
    <source>
        <strain evidence="2">DA912</strain>
    </source>
</reference>
<dbReference type="AlphaFoldDB" id="A0A0G2FHC7"/>
<organism evidence="2 3">
    <name type="scientific">Diaporthe ampelina</name>
    <dbReference type="NCBI Taxonomy" id="1214573"/>
    <lineage>
        <taxon>Eukaryota</taxon>
        <taxon>Fungi</taxon>
        <taxon>Dikarya</taxon>
        <taxon>Ascomycota</taxon>
        <taxon>Pezizomycotina</taxon>
        <taxon>Sordariomycetes</taxon>
        <taxon>Sordariomycetidae</taxon>
        <taxon>Diaporthales</taxon>
        <taxon>Diaporthaceae</taxon>
        <taxon>Diaporthe</taxon>
    </lineage>
</organism>
<dbReference type="EMBL" id="LCUC01000239">
    <property type="protein sequence ID" value="KKY33541.1"/>
    <property type="molecule type" value="Genomic_DNA"/>
</dbReference>
<feature type="compositionally biased region" description="Low complexity" evidence="1">
    <location>
        <begin position="245"/>
        <end position="258"/>
    </location>
</feature>
<keyword evidence="3" id="KW-1185">Reference proteome</keyword>